<dbReference type="PANTHER" id="PTHR47186:SF37">
    <property type="entry name" value="BACTERIAL SPOT DISEASE RESISTANCE PROTEIN 4"/>
    <property type="match status" value="1"/>
</dbReference>
<reference evidence="1 2" key="1">
    <citation type="journal article" date="2012" name="Eukaryot. Cell">
        <title>Draft genome sequence of Wickerhamomyces ciferrii NRRL Y-1031 F-60-10.</title>
        <authorList>
            <person name="Schneider J."/>
            <person name="Andrea H."/>
            <person name="Blom J."/>
            <person name="Jaenicke S."/>
            <person name="Ruckert C."/>
            <person name="Schorsch C."/>
            <person name="Szczepanowski R."/>
            <person name="Farwick M."/>
            <person name="Goesmann A."/>
            <person name="Puhler A."/>
            <person name="Schaffer S."/>
            <person name="Tauch A."/>
            <person name="Kohler T."/>
            <person name="Brinkrolf K."/>
        </authorList>
    </citation>
    <scope>NUCLEOTIDE SEQUENCE [LARGE SCALE GENOMIC DNA]</scope>
    <source>
        <strain evidence="2">ATCC 14091 / BCRC 22168 / CBS 111 / JCM 3599 / NBRC 0793 / NRRL Y-1031 F-60-10</strain>
    </source>
</reference>
<dbReference type="AlphaFoldDB" id="K0KPY3"/>
<dbReference type="InterPro" id="IPR032675">
    <property type="entry name" value="LRR_dom_sf"/>
</dbReference>
<organism evidence="1 2">
    <name type="scientific">Wickerhamomyces ciferrii (strain ATCC 14091 / BCRC 22168 / CBS 111 / JCM 3599 / NBRC 0793 / NRRL Y-1031 F-60-10)</name>
    <name type="common">Yeast</name>
    <name type="synonym">Pichia ciferrii</name>
    <dbReference type="NCBI Taxonomy" id="1206466"/>
    <lineage>
        <taxon>Eukaryota</taxon>
        <taxon>Fungi</taxon>
        <taxon>Dikarya</taxon>
        <taxon>Ascomycota</taxon>
        <taxon>Saccharomycotina</taxon>
        <taxon>Saccharomycetes</taxon>
        <taxon>Phaffomycetales</taxon>
        <taxon>Wickerhamomycetaceae</taxon>
        <taxon>Wickerhamomyces</taxon>
    </lineage>
</organism>
<accession>K0KPY3</accession>
<gene>
    <name evidence="1" type="ORF">BN7_2785</name>
</gene>
<dbReference type="EMBL" id="CAIF01000072">
    <property type="protein sequence ID" value="CCH43238.1"/>
    <property type="molecule type" value="Genomic_DNA"/>
</dbReference>
<evidence type="ECO:0000313" key="2">
    <source>
        <dbReference type="Proteomes" id="UP000009328"/>
    </source>
</evidence>
<dbReference type="Gene3D" id="3.80.10.10">
    <property type="entry name" value="Ribonuclease Inhibitor"/>
    <property type="match status" value="2"/>
</dbReference>
<dbReference type="HOGENOM" id="CLU_029963_0_0_1"/>
<dbReference type="Proteomes" id="UP000009328">
    <property type="component" value="Unassembled WGS sequence"/>
</dbReference>
<dbReference type="PANTHER" id="PTHR47186">
    <property type="entry name" value="LEUCINE-RICH REPEAT-CONTAINING PROTEIN 57"/>
    <property type="match status" value="1"/>
</dbReference>
<sequence length="611" mass="71128">MSNILEMFPFEINVLFLEQYLVETNDILNYLQVVPSMNAHFKANFKVVTDKINHSKYDNLPEGCIISCEDSEQLCNALREPQKFKGIVLMEFHDYDQFDVDNIFEAVHEQTIFRYTFYGDFVECYSYSPQSILDVFLDLDLNHRISHISFPDVEVLSPFDHLPTPKFEINFQKLKNIEYCVSEEYGETFCFNIENCKALETLSLEDLHAEFTFPKSFVFPKNLEITSCMSSSMGFESPWFFKSQWVQNLEYLRLEDSRHRHQTPISMIDLTFPKLKEIELIWNSSTDTIFQNFTADSLRTISISSEEDNVIIDGFRAQNIEKFTLLAKSCIIENFEEITHLEDFEIDVEQIPKFNSVEERRKYMNNSWSFLRMAKKGSVTRYKHILRGLEMVNLEELELLEIKCVSLSFEPDNITQFPSLKSLSIDGYCDGKYGVISEKTAPFRFNAPHLKFLNLGCRISTPDFYGYISRNFPELSELIVSYNKDIGYPRPKPLTIDNAVFKNLESLKFSLCERSIILSKCVFPRLKTLELFNNGKPIKKLELKLVKAPRLKELTIENYNILSIGITFKNKIFPKLKSIKIKNCQVPTGIEIAPSKGLQNIDVKILYKNNT</sequence>
<keyword evidence="2" id="KW-1185">Reference proteome</keyword>
<protein>
    <recommendedName>
        <fullName evidence="3">Internalin-I</fullName>
    </recommendedName>
</protein>
<comment type="caution">
    <text evidence="1">The sequence shown here is derived from an EMBL/GenBank/DDBJ whole genome shotgun (WGS) entry which is preliminary data.</text>
</comment>
<dbReference type="InParanoid" id="K0KPY3"/>
<proteinExistence type="predicted"/>
<evidence type="ECO:0000313" key="1">
    <source>
        <dbReference type="EMBL" id="CCH43238.1"/>
    </source>
</evidence>
<evidence type="ECO:0008006" key="3">
    <source>
        <dbReference type="Google" id="ProtNLM"/>
    </source>
</evidence>
<dbReference type="SUPFAM" id="SSF52058">
    <property type="entry name" value="L domain-like"/>
    <property type="match status" value="1"/>
</dbReference>
<name>K0KPY3_WICCF</name>